<feature type="domain" description="Prophage endopeptidase tail N-terminal" evidence="2">
    <location>
        <begin position="5"/>
        <end position="89"/>
    </location>
</feature>
<accession>A0A823JE82</accession>
<evidence type="ECO:0008006" key="5">
    <source>
        <dbReference type="Google" id="ProtNLM"/>
    </source>
</evidence>
<gene>
    <name evidence="3" type="ORF">CW895_13805</name>
</gene>
<comment type="caution">
    <text evidence="3">The sequence shown here is derived from an EMBL/GenBank/DDBJ whole genome shotgun (WGS) entry which is preliminary data.</text>
</comment>
<feature type="domain" description="Tail spike" evidence="1">
    <location>
        <begin position="97"/>
        <end position="335"/>
    </location>
</feature>
<reference evidence="3 4" key="1">
    <citation type="submission" date="2019-04" db="EMBL/GenBank/DDBJ databases">
        <authorList>
            <consortium name="GenomeTrakr network: Whole genome sequencing for foodborne pathogen traceback"/>
        </authorList>
    </citation>
    <scope>NUCLEOTIDE SEQUENCE [LARGE SCALE GENOMIC DNA]</scope>
    <source>
        <strain evidence="3 4">CFSAN072502</strain>
    </source>
</reference>
<dbReference type="Proteomes" id="UP000524387">
    <property type="component" value="Unassembled WGS sequence"/>
</dbReference>
<name>A0A823JE82_LISMN</name>
<dbReference type="InterPro" id="IPR010572">
    <property type="entry name" value="Tail_dom"/>
</dbReference>
<dbReference type="Gene3D" id="3.55.50.40">
    <property type="match status" value="1"/>
</dbReference>
<dbReference type="InterPro" id="IPR044051">
    <property type="entry name" value="Prophage_tail_N"/>
</dbReference>
<evidence type="ECO:0000259" key="1">
    <source>
        <dbReference type="Pfam" id="PF06605"/>
    </source>
</evidence>
<protein>
    <recommendedName>
        <fullName evidence="5">Prophage tail endopeptidase domain-containing protein</fullName>
    </recommendedName>
</protein>
<dbReference type="RefSeq" id="WP_070033936.1">
    <property type="nucleotide sequence ID" value="NZ_CP090057.1"/>
</dbReference>
<sequence length="380" mass="44018">MYDVIVCDKGNHFAELLIDIDYDSWKYTYEVNTTRNITFTVYRTALNSFSFDLLACEAIISYGTQEYVIKSCIPSEVDTFLVKEITLQHIGWTCQNHVQREVLDGTHNYTIQSLLTHGFKNNRLGFDFIIHGSFVPQSIENLGGITAMDYLNMCVEKYGAYILANNKTWHVFDEPSFYQDTDLVLRFRFNTDLVKVEERTDNLKTVVKAYGKLKENAKSKTDNDYHAVVLYKSPQAEVYGEYEHVPIYDERFTNITALRNWAETQLSDVPEISLTLTYTGNKAILEYNQLYFVHEIMGYNTMLKLTRMTVYHPFAYRSPEIGFASRPKDMVQIQKKLARSVFDAQKRVNDTITNVAEIKNTTEELYDTRMLSEVIGVVSE</sequence>
<evidence type="ECO:0000313" key="3">
    <source>
        <dbReference type="EMBL" id="EAG9354868.1"/>
    </source>
</evidence>
<organism evidence="3 4">
    <name type="scientific">Listeria monocytogenes</name>
    <dbReference type="NCBI Taxonomy" id="1639"/>
    <lineage>
        <taxon>Bacteria</taxon>
        <taxon>Bacillati</taxon>
        <taxon>Bacillota</taxon>
        <taxon>Bacilli</taxon>
        <taxon>Bacillales</taxon>
        <taxon>Listeriaceae</taxon>
        <taxon>Listeria</taxon>
    </lineage>
</organism>
<dbReference type="Gene3D" id="6.20.110.10">
    <property type="match status" value="1"/>
</dbReference>
<dbReference type="EMBL" id="AABEKN010000006">
    <property type="protein sequence ID" value="EAG9354868.1"/>
    <property type="molecule type" value="Genomic_DNA"/>
</dbReference>
<evidence type="ECO:0000313" key="4">
    <source>
        <dbReference type="Proteomes" id="UP000524387"/>
    </source>
</evidence>
<proteinExistence type="predicted"/>
<dbReference type="Pfam" id="PF18994">
    <property type="entry name" value="Prophage_tailD1"/>
    <property type="match status" value="1"/>
</dbReference>
<dbReference type="AlphaFoldDB" id="A0A823JE82"/>
<dbReference type="Pfam" id="PF06605">
    <property type="entry name" value="Prophage_tail"/>
    <property type="match status" value="1"/>
</dbReference>
<evidence type="ECO:0000259" key="2">
    <source>
        <dbReference type="Pfam" id="PF18994"/>
    </source>
</evidence>